<evidence type="ECO:0000313" key="2">
    <source>
        <dbReference type="EMBL" id="GAA4034435.1"/>
    </source>
</evidence>
<dbReference type="RefSeq" id="WP_324689591.1">
    <property type="nucleotide sequence ID" value="NZ_BAABCR010000015.1"/>
</dbReference>
<accession>A0ABP7U1G9</accession>
<dbReference type="EMBL" id="BAABCR010000015">
    <property type="protein sequence ID" value="GAA4034435.1"/>
    <property type="molecule type" value="Genomic_DNA"/>
</dbReference>
<keyword evidence="1" id="KW-1133">Transmembrane helix</keyword>
<feature type="transmembrane region" description="Helical" evidence="1">
    <location>
        <begin position="42"/>
        <end position="62"/>
    </location>
</feature>
<evidence type="ECO:0000313" key="3">
    <source>
        <dbReference type="Proteomes" id="UP001500968"/>
    </source>
</evidence>
<keyword evidence="1" id="KW-0812">Transmembrane</keyword>
<feature type="transmembrane region" description="Helical" evidence="1">
    <location>
        <begin position="12"/>
        <end position="30"/>
    </location>
</feature>
<comment type="caution">
    <text evidence="2">The sequence shown here is derived from an EMBL/GenBank/DDBJ whole genome shotgun (WGS) entry which is preliminary data.</text>
</comment>
<gene>
    <name evidence="2" type="ORF">GCM10022386_19080</name>
</gene>
<sequence>MSGRWKYQLKYGMFWGIFMTVFMTLFEIKEKPLAEQLASRDFYVRAGGFLAMGIFVLGYMGWKEKLKRSDKQ</sequence>
<name>A0ABP7U1G9_9FLAO</name>
<dbReference type="Proteomes" id="UP001500968">
    <property type="component" value="Unassembled WGS sequence"/>
</dbReference>
<keyword evidence="3" id="KW-1185">Reference proteome</keyword>
<protein>
    <submittedName>
        <fullName evidence="2">Uncharacterized protein</fullName>
    </submittedName>
</protein>
<evidence type="ECO:0000256" key="1">
    <source>
        <dbReference type="SAM" id="Phobius"/>
    </source>
</evidence>
<keyword evidence="1" id="KW-0472">Membrane</keyword>
<reference evidence="3" key="1">
    <citation type="journal article" date="2019" name="Int. J. Syst. Evol. Microbiol.">
        <title>The Global Catalogue of Microorganisms (GCM) 10K type strain sequencing project: providing services to taxonomists for standard genome sequencing and annotation.</title>
        <authorList>
            <consortium name="The Broad Institute Genomics Platform"/>
            <consortium name="The Broad Institute Genome Sequencing Center for Infectious Disease"/>
            <person name="Wu L."/>
            <person name="Ma J."/>
        </authorList>
    </citation>
    <scope>NUCLEOTIDE SEQUENCE [LARGE SCALE GENOMIC DNA]</scope>
    <source>
        <strain evidence="3">JCM 17064</strain>
    </source>
</reference>
<organism evidence="2 3">
    <name type="scientific">Flavobacterium cheonhonense</name>
    <dbReference type="NCBI Taxonomy" id="706185"/>
    <lineage>
        <taxon>Bacteria</taxon>
        <taxon>Pseudomonadati</taxon>
        <taxon>Bacteroidota</taxon>
        <taxon>Flavobacteriia</taxon>
        <taxon>Flavobacteriales</taxon>
        <taxon>Flavobacteriaceae</taxon>
        <taxon>Flavobacterium</taxon>
    </lineage>
</organism>
<proteinExistence type="predicted"/>